<dbReference type="InterPro" id="IPR000182">
    <property type="entry name" value="GNAT_dom"/>
</dbReference>
<dbReference type="Gene3D" id="3.40.630.30">
    <property type="match status" value="1"/>
</dbReference>
<evidence type="ECO:0000259" key="1">
    <source>
        <dbReference type="Pfam" id="PF00583"/>
    </source>
</evidence>
<organism evidence="2 3">
    <name type="scientific">Neptunitalea lumnitzerae</name>
    <dbReference type="NCBI Taxonomy" id="2965509"/>
    <lineage>
        <taxon>Bacteria</taxon>
        <taxon>Pseudomonadati</taxon>
        <taxon>Bacteroidota</taxon>
        <taxon>Flavobacteriia</taxon>
        <taxon>Flavobacteriales</taxon>
        <taxon>Flavobacteriaceae</taxon>
        <taxon>Neptunitalea</taxon>
    </lineage>
</organism>
<dbReference type="EMBL" id="BRVO01000002">
    <property type="protein sequence ID" value="GLB49796.1"/>
    <property type="molecule type" value="Genomic_DNA"/>
</dbReference>
<evidence type="ECO:0000313" key="3">
    <source>
        <dbReference type="Proteomes" id="UP001143543"/>
    </source>
</evidence>
<dbReference type="Proteomes" id="UP001143543">
    <property type="component" value="Unassembled WGS sequence"/>
</dbReference>
<evidence type="ECO:0000313" key="2">
    <source>
        <dbReference type="EMBL" id="GLB49796.1"/>
    </source>
</evidence>
<sequence>MKIVVANKSHSKYATIICDTMAESAKVRGTGIAKRTPEYIITKMENGNAVIALEGDSFAGFCYIEVWSHEKFVANSGLIVHPDYRNLGLAKSIKQEIFNLSRKKFPDAKIFGITTGLAVMKINYELGYKPVTFSELTDDPTFWKGCQTCKNYDILQRTEQKMCLCTGMLYDPDAKKDEKVKPKNHQHDYDKKVLQRLKNIKQHLFLPKEKEDKK</sequence>
<dbReference type="RefSeq" id="WP_281765420.1">
    <property type="nucleotide sequence ID" value="NZ_BRVO01000002.1"/>
</dbReference>
<protein>
    <submittedName>
        <fullName evidence="2">N-acetyltransferase</fullName>
    </submittedName>
</protein>
<name>A0ABQ5MKF9_9FLAO</name>
<gene>
    <name evidence="2" type="ORF">Y10_21640</name>
</gene>
<dbReference type="Pfam" id="PF00583">
    <property type="entry name" value="Acetyltransf_1"/>
    <property type="match status" value="1"/>
</dbReference>
<keyword evidence="3" id="KW-1185">Reference proteome</keyword>
<dbReference type="CDD" id="cd04301">
    <property type="entry name" value="NAT_SF"/>
    <property type="match status" value="1"/>
</dbReference>
<dbReference type="InterPro" id="IPR016181">
    <property type="entry name" value="Acyl_CoA_acyltransferase"/>
</dbReference>
<reference evidence="2" key="1">
    <citation type="submission" date="2022-07" db="EMBL/GenBank/DDBJ databases">
        <title>Taxonomy of Novel Oxalotrophic and Methylotrophic Bacteria.</title>
        <authorList>
            <person name="Sahin N."/>
            <person name="Tani A."/>
        </authorList>
    </citation>
    <scope>NUCLEOTIDE SEQUENCE</scope>
    <source>
        <strain evidence="2">Y10</strain>
    </source>
</reference>
<feature type="domain" description="N-acetyltransferase" evidence="1">
    <location>
        <begin position="41"/>
        <end position="102"/>
    </location>
</feature>
<proteinExistence type="predicted"/>
<accession>A0ABQ5MKF9</accession>
<comment type="caution">
    <text evidence="2">The sequence shown here is derived from an EMBL/GenBank/DDBJ whole genome shotgun (WGS) entry which is preliminary data.</text>
</comment>
<dbReference type="SUPFAM" id="SSF55729">
    <property type="entry name" value="Acyl-CoA N-acyltransferases (Nat)"/>
    <property type="match status" value="1"/>
</dbReference>